<dbReference type="PANTHER" id="PTHR31845">
    <property type="entry name" value="FINGER DOMAIN PROTEIN, PUTATIVE-RELATED"/>
    <property type="match status" value="1"/>
</dbReference>
<keyword evidence="2" id="KW-0805">Transcription regulation</keyword>
<dbReference type="eggNOG" id="ENOG502SKBQ">
    <property type="taxonomic scope" value="Eukaryota"/>
</dbReference>
<dbReference type="InterPro" id="IPR036864">
    <property type="entry name" value="Zn2-C6_fun-type_DNA-bd_sf"/>
</dbReference>
<proteinExistence type="predicted"/>
<evidence type="ECO:0000256" key="3">
    <source>
        <dbReference type="ARBA" id="ARBA00023125"/>
    </source>
</evidence>
<dbReference type="EMBL" id="KB822719">
    <property type="protein sequence ID" value="ETN41477.1"/>
    <property type="molecule type" value="Genomic_DNA"/>
</dbReference>
<evidence type="ECO:0008006" key="9">
    <source>
        <dbReference type="Google" id="ProtNLM"/>
    </source>
</evidence>
<dbReference type="OrthoDB" id="5226580at2759"/>
<feature type="region of interest" description="Disordered" evidence="6">
    <location>
        <begin position="71"/>
        <end position="93"/>
    </location>
</feature>
<keyword evidence="8" id="KW-1185">Reference proteome</keyword>
<keyword evidence="3" id="KW-0238">DNA-binding</keyword>
<dbReference type="GO" id="GO:0000976">
    <property type="term" value="F:transcription cis-regulatory region binding"/>
    <property type="evidence" value="ECO:0007669"/>
    <property type="project" value="TreeGrafter"/>
</dbReference>
<dbReference type="SUPFAM" id="SSF57701">
    <property type="entry name" value="Zn2/Cys6 DNA-binding domain"/>
    <property type="match status" value="1"/>
</dbReference>
<evidence type="ECO:0000256" key="2">
    <source>
        <dbReference type="ARBA" id="ARBA00023015"/>
    </source>
</evidence>
<protein>
    <recommendedName>
        <fullName evidence="9">Zn(2)-C6 fungal-type domain-containing protein</fullName>
    </recommendedName>
</protein>
<keyword evidence="5" id="KW-0539">Nucleus</keyword>
<dbReference type="GO" id="GO:0000981">
    <property type="term" value="F:DNA-binding transcription factor activity, RNA polymerase II-specific"/>
    <property type="evidence" value="ECO:0007669"/>
    <property type="project" value="InterPro"/>
</dbReference>
<organism evidence="7 8">
    <name type="scientific">Cyphellophora europaea (strain CBS 101466)</name>
    <name type="common">Phialophora europaea</name>
    <dbReference type="NCBI Taxonomy" id="1220924"/>
    <lineage>
        <taxon>Eukaryota</taxon>
        <taxon>Fungi</taxon>
        <taxon>Dikarya</taxon>
        <taxon>Ascomycota</taxon>
        <taxon>Pezizomycotina</taxon>
        <taxon>Eurotiomycetes</taxon>
        <taxon>Chaetothyriomycetidae</taxon>
        <taxon>Chaetothyriales</taxon>
        <taxon>Cyphellophoraceae</taxon>
        <taxon>Cyphellophora</taxon>
    </lineage>
</organism>
<reference evidence="7 8" key="1">
    <citation type="submission" date="2013-03" db="EMBL/GenBank/DDBJ databases">
        <title>The Genome Sequence of Phialophora europaea CBS 101466.</title>
        <authorList>
            <consortium name="The Broad Institute Genomics Platform"/>
            <person name="Cuomo C."/>
            <person name="de Hoog S."/>
            <person name="Gorbushina A."/>
            <person name="Walker B."/>
            <person name="Young S.K."/>
            <person name="Zeng Q."/>
            <person name="Gargeya S."/>
            <person name="Fitzgerald M."/>
            <person name="Haas B."/>
            <person name="Abouelleil A."/>
            <person name="Allen A.W."/>
            <person name="Alvarado L."/>
            <person name="Arachchi H.M."/>
            <person name="Berlin A.M."/>
            <person name="Chapman S.B."/>
            <person name="Gainer-Dewar J."/>
            <person name="Goldberg J."/>
            <person name="Griggs A."/>
            <person name="Gujja S."/>
            <person name="Hansen M."/>
            <person name="Howarth C."/>
            <person name="Imamovic A."/>
            <person name="Ireland A."/>
            <person name="Larimer J."/>
            <person name="McCowan C."/>
            <person name="Murphy C."/>
            <person name="Pearson M."/>
            <person name="Poon T.W."/>
            <person name="Priest M."/>
            <person name="Roberts A."/>
            <person name="Saif S."/>
            <person name="Shea T."/>
            <person name="Sisk P."/>
            <person name="Sykes S."/>
            <person name="Wortman J."/>
            <person name="Nusbaum C."/>
            <person name="Birren B."/>
        </authorList>
    </citation>
    <scope>NUCLEOTIDE SEQUENCE [LARGE SCALE GENOMIC DNA]</scope>
    <source>
        <strain evidence="7 8">CBS 101466</strain>
    </source>
</reference>
<dbReference type="HOGENOM" id="CLU_006524_7_2_1"/>
<keyword evidence="4" id="KW-0804">Transcription</keyword>
<evidence type="ECO:0000256" key="5">
    <source>
        <dbReference type="ARBA" id="ARBA00023242"/>
    </source>
</evidence>
<dbReference type="InParanoid" id="W2RYG7"/>
<dbReference type="Proteomes" id="UP000030752">
    <property type="component" value="Unassembled WGS sequence"/>
</dbReference>
<dbReference type="GO" id="GO:0005634">
    <property type="term" value="C:nucleus"/>
    <property type="evidence" value="ECO:0007669"/>
    <property type="project" value="UniProtKB-SubCell"/>
</dbReference>
<dbReference type="RefSeq" id="XP_008715986.1">
    <property type="nucleotide sequence ID" value="XM_008717764.1"/>
</dbReference>
<dbReference type="InterPro" id="IPR051089">
    <property type="entry name" value="prtT"/>
</dbReference>
<dbReference type="VEuPathDB" id="FungiDB:HMPREF1541_03413"/>
<gene>
    <name evidence="7" type="ORF">HMPREF1541_03413</name>
</gene>
<evidence type="ECO:0000256" key="4">
    <source>
        <dbReference type="ARBA" id="ARBA00023163"/>
    </source>
</evidence>
<evidence type="ECO:0000256" key="6">
    <source>
        <dbReference type="SAM" id="MobiDB-lite"/>
    </source>
</evidence>
<dbReference type="PANTHER" id="PTHR31845:SF10">
    <property type="entry name" value="ZN(II)2CYS6 TRANSCRIPTION FACTOR (EUROFUNG)"/>
    <property type="match status" value="1"/>
</dbReference>
<dbReference type="GeneID" id="19970752"/>
<dbReference type="STRING" id="1220924.W2RYG7"/>
<evidence type="ECO:0000313" key="8">
    <source>
        <dbReference type="Proteomes" id="UP000030752"/>
    </source>
</evidence>
<dbReference type="GO" id="GO:0008270">
    <property type="term" value="F:zinc ion binding"/>
    <property type="evidence" value="ECO:0007669"/>
    <property type="project" value="InterPro"/>
</dbReference>
<dbReference type="AlphaFoldDB" id="W2RYG7"/>
<evidence type="ECO:0000256" key="1">
    <source>
        <dbReference type="ARBA" id="ARBA00004123"/>
    </source>
</evidence>
<accession>W2RYG7</accession>
<name>W2RYG7_CYPE1</name>
<sequence length="575" mass="64242">MPSLVGLSASSDTDTPGLREGRACRNCAQVKERCLPFTGDTDSAATATICQRCHRLKKTCSTPAPVARKRPRTCTAVHGGRQPPTPAATPNSSNRHTAIAAVQASSAQEGALLASATLDDLDVEFKQTLLDDFRRDMADQFPFLTSQFELSDAASYSKSADYATCAEKAPFSVAVAIMAALHRHCVLQKHVAREVLASLVNAMLIHGRKSMDMLFAINILEAWYPFHLIANPQMMNLLHLGRALIVDLGLAQPPHPNGVPPRLWADINHLIFGRNSGPHDLGAGYRAMMGLYYIGSYYAITLRRSEFPHWSEIMETSCQYVEEHANGPLDVQAVHSIRLLQLAERYLNPKGVQPSQTMTVRAYVACFRADIQKFRSALPPQLVTHHQFQLDIQSLEIALYDRIFTSDCPHHAEKIEALHALLALVSNYIDAYLAIALESFPLMTSTCKGQISQVLEVLSKLSALTGLDGWDVNYVRTHLNFGHVCDRLIDKFEEVFLNERARFPDMEASQFAIYPIKVRQRKKFFEEMMAKEVQQALNQTAYPTAQQMDPLGMTLPEGFDEYLQWSFPTEAFSWP</sequence>
<comment type="subcellular location">
    <subcellularLocation>
        <location evidence="1">Nucleus</location>
    </subcellularLocation>
</comment>
<evidence type="ECO:0000313" key="7">
    <source>
        <dbReference type="EMBL" id="ETN41477.1"/>
    </source>
</evidence>